<dbReference type="SMART" id="SM00516">
    <property type="entry name" value="SEC14"/>
    <property type="match status" value="1"/>
</dbReference>
<dbReference type="PANTHER" id="PTHR45657:SF1">
    <property type="entry name" value="CRAL-TRIO DOMAIN-CONTAINING PROTEIN YKL091C-RELATED"/>
    <property type="match status" value="1"/>
</dbReference>
<evidence type="ECO:0000256" key="1">
    <source>
        <dbReference type="SAM" id="MobiDB-lite"/>
    </source>
</evidence>
<dbReference type="InParanoid" id="A0A369JDQ6"/>
<dbReference type="PANTHER" id="PTHR45657">
    <property type="entry name" value="CRAL-TRIO DOMAIN-CONTAINING PROTEIN YKL091C-RELATED"/>
    <property type="match status" value="1"/>
</dbReference>
<dbReference type="InterPro" id="IPR011074">
    <property type="entry name" value="CRAL/TRIO_N_dom"/>
</dbReference>
<dbReference type="InterPro" id="IPR036865">
    <property type="entry name" value="CRAL-TRIO_dom_sf"/>
</dbReference>
<evidence type="ECO:0000313" key="3">
    <source>
        <dbReference type="EMBL" id="RDB17843.1"/>
    </source>
</evidence>
<feature type="domain" description="CRAL-TRIO" evidence="2">
    <location>
        <begin position="85"/>
        <end position="258"/>
    </location>
</feature>
<sequence>MPGQIPTPDDILRTFRQQVFEEDIVREGDTIGTDDETLLRFLRARKFDLTESKKMLKDCQDWRRSVEGIGIDELYRRIDPFDYAEREAVFDCWPMWFHKTDKKGRPLNIHFFGNMDLPKLYKVCTPEKHWQTVLVNAESLPREVLPAASRHAGRPIGTVFVIVDLKGFGISQFWQMKSLARNSFQISQDYFPETMGQLAIVNAPLTFTAIWSVIKPWLSKETAEKVDILGSNYKDVLLKWVDAECLPTTLGGTCECTEHGGCHLSCAGPWMDGRVGWGEQAKASRDGVSTNDESANGDFDESPDEDGDVCRASSRRAHFFKFHPSRHATTSPSLQFAIQIDNERYSTTRVASVLSFVNRTSPTNFHIPSLERHPHHIDPVSPATFSIDILGTVIIC</sequence>
<feature type="region of interest" description="Disordered" evidence="1">
    <location>
        <begin position="281"/>
        <end position="307"/>
    </location>
</feature>
<dbReference type="InterPro" id="IPR001251">
    <property type="entry name" value="CRAL-TRIO_dom"/>
</dbReference>
<gene>
    <name evidence="3" type="primary">sec14_2</name>
    <name evidence="3" type="ORF">Hypma_000775</name>
</gene>
<dbReference type="Gene3D" id="1.10.8.20">
    <property type="entry name" value="N-terminal domain of phosphatidylinositol transfer protein sec14p"/>
    <property type="match status" value="1"/>
</dbReference>
<feature type="compositionally biased region" description="Acidic residues" evidence="1">
    <location>
        <begin position="298"/>
        <end position="307"/>
    </location>
</feature>
<dbReference type="SUPFAM" id="SSF46938">
    <property type="entry name" value="CRAL/TRIO N-terminal domain"/>
    <property type="match status" value="1"/>
</dbReference>
<dbReference type="EMBL" id="LUEZ02000107">
    <property type="protein sequence ID" value="RDB17843.1"/>
    <property type="molecule type" value="Genomic_DNA"/>
</dbReference>
<proteinExistence type="predicted"/>
<dbReference type="InterPro" id="IPR036273">
    <property type="entry name" value="CRAL/TRIO_N_dom_sf"/>
</dbReference>
<dbReference type="AlphaFoldDB" id="A0A369JDQ6"/>
<evidence type="ECO:0000259" key="2">
    <source>
        <dbReference type="PROSITE" id="PS50191"/>
    </source>
</evidence>
<keyword evidence="4" id="KW-1185">Reference proteome</keyword>
<dbReference type="Proteomes" id="UP000076154">
    <property type="component" value="Unassembled WGS sequence"/>
</dbReference>
<dbReference type="CDD" id="cd00170">
    <property type="entry name" value="SEC14"/>
    <property type="match status" value="1"/>
</dbReference>
<organism evidence="3 4">
    <name type="scientific">Hypsizygus marmoreus</name>
    <name type="common">White beech mushroom</name>
    <name type="synonym">Agaricus marmoreus</name>
    <dbReference type="NCBI Taxonomy" id="39966"/>
    <lineage>
        <taxon>Eukaryota</taxon>
        <taxon>Fungi</taxon>
        <taxon>Dikarya</taxon>
        <taxon>Basidiomycota</taxon>
        <taxon>Agaricomycotina</taxon>
        <taxon>Agaricomycetes</taxon>
        <taxon>Agaricomycetidae</taxon>
        <taxon>Agaricales</taxon>
        <taxon>Tricholomatineae</taxon>
        <taxon>Lyophyllaceae</taxon>
        <taxon>Hypsizygus</taxon>
    </lineage>
</organism>
<dbReference type="PROSITE" id="PS50191">
    <property type="entry name" value="CRAL_TRIO"/>
    <property type="match status" value="1"/>
</dbReference>
<dbReference type="InterPro" id="IPR051026">
    <property type="entry name" value="PI/PC_transfer"/>
</dbReference>
<accession>A0A369JDQ6</accession>
<name>A0A369JDQ6_HYPMA</name>
<dbReference type="Pfam" id="PF03765">
    <property type="entry name" value="CRAL_TRIO_N"/>
    <property type="match status" value="1"/>
</dbReference>
<dbReference type="Gene3D" id="3.40.525.10">
    <property type="entry name" value="CRAL-TRIO lipid binding domain"/>
    <property type="match status" value="1"/>
</dbReference>
<dbReference type="OrthoDB" id="1434354at2759"/>
<dbReference type="STRING" id="39966.A0A369JDQ6"/>
<dbReference type="SUPFAM" id="SSF52087">
    <property type="entry name" value="CRAL/TRIO domain"/>
    <property type="match status" value="1"/>
</dbReference>
<comment type="caution">
    <text evidence="3">The sequence shown here is derived from an EMBL/GenBank/DDBJ whole genome shotgun (WGS) entry which is preliminary data.</text>
</comment>
<dbReference type="SMART" id="SM01100">
    <property type="entry name" value="CRAL_TRIO_N"/>
    <property type="match status" value="1"/>
</dbReference>
<evidence type="ECO:0000313" key="4">
    <source>
        <dbReference type="Proteomes" id="UP000076154"/>
    </source>
</evidence>
<protein>
    <submittedName>
        <fullName evidence="3">Sec14 cytosolic factor</fullName>
    </submittedName>
</protein>
<reference evidence="3" key="1">
    <citation type="submission" date="2018-04" db="EMBL/GenBank/DDBJ databases">
        <title>Whole genome sequencing of Hypsizygus marmoreus.</title>
        <authorList>
            <person name="Choi I.-G."/>
            <person name="Min B."/>
            <person name="Kim J.-G."/>
            <person name="Kim S."/>
            <person name="Oh Y.-L."/>
            <person name="Kong W.-S."/>
            <person name="Park H."/>
            <person name="Jeong J."/>
            <person name="Song E.-S."/>
        </authorList>
    </citation>
    <scope>NUCLEOTIDE SEQUENCE [LARGE SCALE GENOMIC DNA]</scope>
    <source>
        <strain evidence="3">51987-8</strain>
    </source>
</reference>
<dbReference type="Pfam" id="PF00650">
    <property type="entry name" value="CRAL_TRIO"/>
    <property type="match status" value="1"/>
</dbReference>